<comment type="caution">
    <text evidence="6">The sequence shown here is derived from an EMBL/GenBank/DDBJ whole genome shotgun (WGS) entry which is preliminary data.</text>
</comment>
<dbReference type="GO" id="GO:0009927">
    <property type="term" value="F:histidine phosphotransfer kinase activity"/>
    <property type="evidence" value="ECO:0007669"/>
    <property type="project" value="TreeGrafter"/>
</dbReference>
<dbReference type="EC" id="2.7.13.3" evidence="2"/>
<sequence length="371" mass="43012">MENDNVEELDVEGLSITLPDDINEAGKQFSIEKPGADQDILEEIEIIEEPQIVDFEHLVELTNYSEKGSFQLAYLVKNWEDRQANAVRLLREELDNLSKQKQEVELKHLEILEEHRFEEKSSYVSDKRPISMLDEVCDISPDFPSKIKDVVVENKGLEIEAEYDTVIYWKQRTWHFEELLEASIQREQILMEKLQESIKNLERQSPTVEELSQILKRADHFLNFILQTAPVDKELRYRFIYNPYPTLHEEDIIGKADLEIFTGTGVEEFQEFKREVLERGLPAKMECAFETELFGSKTFLMYVEPVFSKAGNTIGVNYMGMEVTDQVREREKMAKLCEEIAVQKARETELNKTIHTTGLSLCSVLGGFTGL</sequence>
<evidence type="ECO:0000256" key="3">
    <source>
        <dbReference type="ARBA" id="ARBA00022679"/>
    </source>
</evidence>
<evidence type="ECO:0000256" key="1">
    <source>
        <dbReference type="ARBA" id="ARBA00000085"/>
    </source>
</evidence>
<comment type="catalytic activity">
    <reaction evidence="1">
        <text>ATP + protein L-histidine = ADP + protein N-phospho-L-histidine.</text>
        <dbReference type="EC" id="2.7.13.3"/>
    </reaction>
</comment>
<evidence type="ECO:0000256" key="4">
    <source>
        <dbReference type="ARBA" id="ARBA00022777"/>
    </source>
</evidence>
<name>A0AAV6JM72_9ERIC</name>
<dbReference type="Gene3D" id="3.30.450.20">
    <property type="entry name" value="PAS domain"/>
    <property type="match status" value="1"/>
</dbReference>
<dbReference type="FunFam" id="3.30.450.20:FF:000061">
    <property type="entry name" value="Histidine kinase 5"/>
    <property type="match status" value="1"/>
</dbReference>
<feature type="coiled-coil region" evidence="5">
    <location>
        <begin position="177"/>
        <end position="211"/>
    </location>
</feature>
<keyword evidence="4" id="KW-0418">Kinase</keyword>
<keyword evidence="3" id="KW-0808">Transferase</keyword>
<gene>
    <name evidence="6" type="ORF">RHGRI_021083</name>
</gene>
<evidence type="ECO:0000256" key="2">
    <source>
        <dbReference type="ARBA" id="ARBA00012438"/>
    </source>
</evidence>
<protein>
    <recommendedName>
        <fullName evidence="2">histidine kinase</fullName>
        <ecNumber evidence="2">2.7.13.3</ecNumber>
    </recommendedName>
</protein>
<keyword evidence="5" id="KW-0175">Coiled coil</keyword>
<dbReference type="PANTHER" id="PTHR43047:SF68">
    <property type="entry name" value="HISTIDINE KINASE 5"/>
    <property type="match status" value="1"/>
</dbReference>
<accession>A0AAV6JM72</accession>
<dbReference type="Proteomes" id="UP000823749">
    <property type="component" value="Chromosome 7"/>
</dbReference>
<dbReference type="EMBL" id="JACTNZ010000007">
    <property type="protein sequence ID" value="KAG5541078.1"/>
    <property type="molecule type" value="Genomic_DNA"/>
</dbReference>
<dbReference type="GO" id="GO:0005886">
    <property type="term" value="C:plasma membrane"/>
    <property type="evidence" value="ECO:0007669"/>
    <property type="project" value="TreeGrafter"/>
</dbReference>
<organism evidence="6 7">
    <name type="scientific">Rhododendron griersonianum</name>
    <dbReference type="NCBI Taxonomy" id="479676"/>
    <lineage>
        <taxon>Eukaryota</taxon>
        <taxon>Viridiplantae</taxon>
        <taxon>Streptophyta</taxon>
        <taxon>Embryophyta</taxon>
        <taxon>Tracheophyta</taxon>
        <taxon>Spermatophyta</taxon>
        <taxon>Magnoliopsida</taxon>
        <taxon>eudicotyledons</taxon>
        <taxon>Gunneridae</taxon>
        <taxon>Pentapetalae</taxon>
        <taxon>asterids</taxon>
        <taxon>Ericales</taxon>
        <taxon>Ericaceae</taxon>
        <taxon>Ericoideae</taxon>
        <taxon>Rhodoreae</taxon>
        <taxon>Rhododendron</taxon>
    </lineage>
</organism>
<evidence type="ECO:0000313" key="7">
    <source>
        <dbReference type="Proteomes" id="UP000823749"/>
    </source>
</evidence>
<evidence type="ECO:0000256" key="5">
    <source>
        <dbReference type="SAM" id="Coils"/>
    </source>
</evidence>
<proteinExistence type="predicted"/>
<dbReference type="PANTHER" id="PTHR43047">
    <property type="entry name" value="TWO-COMPONENT HISTIDINE PROTEIN KINASE"/>
    <property type="match status" value="1"/>
</dbReference>
<keyword evidence="7" id="KW-1185">Reference proteome</keyword>
<reference evidence="6" key="1">
    <citation type="submission" date="2020-08" db="EMBL/GenBank/DDBJ databases">
        <title>Plant Genome Project.</title>
        <authorList>
            <person name="Zhang R.-G."/>
        </authorList>
    </citation>
    <scope>NUCLEOTIDE SEQUENCE</scope>
    <source>
        <strain evidence="6">WSP0</strain>
        <tissue evidence="6">Leaf</tissue>
    </source>
</reference>
<feature type="coiled-coil region" evidence="5">
    <location>
        <begin position="80"/>
        <end position="114"/>
    </location>
</feature>
<dbReference type="AlphaFoldDB" id="A0AAV6JM72"/>
<evidence type="ECO:0000313" key="6">
    <source>
        <dbReference type="EMBL" id="KAG5541078.1"/>
    </source>
</evidence>
<dbReference type="GO" id="GO:0000155">
    <property type="term" value="F:phosphorelay sensor kinase activity"/>
    <property type="evidence" value="ECO:0007669"/>
    <property type="project" value="TreeGrafter"/>
</dbReference>